<name>A0A3L8R867_STRRN</name>
<accession>A0A3L8R867</accession>
<comment type="caution">
    <text evidence="1">The sequence shown here is derived from an EMBL/GenBank/DDBJ whole genome shotgun (WGS) entry which is preliminary data.</text>
</comment>
<evidence type="ECO:0000313" key="1">
    <source>
        <dbReference type="EMBL" id="RLV75985.1"/>
    </source>
</evidence>
<sequence length="562" mass="62514">MQLAWDRYKENMEQAREALLQQRTQPWVHLRPQEVNPYPQDVCARFPKSIRLGQQEKQVPLIIDQLYSCLRWTGRSAVSVYTHEANGRGDLMLGVKAAQALRLVFSTEGPSANDVALLTAAKAHAKLPELFDGCGLPYVILPGSDANPKAEPVFAKDRAPEYVLVTPQLAATKALQTTVESAWGGRSMALTEYAKTEAAPFGGGKTFATGLGQEERGITFDADLREYKRAQEALGEDEAVRRTVRLEYLATLSGNARPLLAALFPEDEAENLDANLKRYAGDARSRLYFSYTNKSASRFALVLAEFEKAGKHDVHVVQICPEFWNPKFALNRNWLVAGLTEEPLRGYLAERGVGRVELTELPAESSMVRSSFETGLEDGKRLHLVVTARIGHADLLKLVRASEPVMMTTGNQSTSEALAAGKTILYESIGMEQSWAFCRSLYQGARVDPREIARIEAVSRDYDRVRAVPHSKELPGLKEFAEAGQALAVILGNQSFPRFSDVAAAGKDLSRWISGRYLRRTLLKCPDFEQRLREAEQRVMTGYQRAEVYAEFVQMLLTLPAG</sequence>
<evidence type="ECO:0000313" key="2">
    <source>
        <dbReference type="Proteomes" id="UP000281594"/>
    </source>
</evidence>
<gene>
    <name evidence="1" type="ORF">D3C57_142205</name>
</gene>
<dbReference type="EMBL" id="QYCY01000002">
    <property type="protein sequence ID" value="RLV75985.1"/>
    <property type="molecule type" value="Genomic_DNA"/>
</dbReference>
<proteinExistence type="predicted"/>
<dbReference type="Proteomes" id="UP000281594">
    <property type="component" value="Unassembled WGS sequence"/>
</dbReference>
<reference evidence="1 2" key="1">
    <citation type="journal article" date="2018" name="J. Biol. Chem.">
        <title>Discovery of the actinoplanic acid pathway in Streptomyces rapamycinicus reveals a genetically conserved synergism with rapamycin.</title>
        <authorList>
            <person name="Mrak P."/>
            <person name="Krastel P."/>
            <person name="Pivk Lukancic P."/>
            <person name="Tao J."/>
            <person name="Pistorius D."/>
            <person name="Moore C.M."/>
        </authorList>
    </citation>
    <scope>NUCLEOTIDE SEQUENCE [LARGE SCALE GENOMIC DNA]</scope>
    <source>
        <strain evidence="1 2">NRRL 5491</strain>
    </source>
</reference>
<dbReference type="RefSeq" id="WP_148717886.1">
    <property type="nucleotide sequence ID" value="NC_022785.1"/>
</dbReference>
<dbReference type="AlphaFoldDB" id="A0A3L8R867"/>
<protein>
    <submittedName>
        <fullName evidence="1">Uncharacterized protein</fullName>
    </submittedName>
</protein>
<organism evidence="1 2">
    <name type="scientific">Streptomyces rapamycinicus (strain ATCC 29253 / DSM 41530 / NRRL 5491 / AYB-994)</name>
    <name type="common">Streptomyces hygroscopicus (strain ATCC 29253)</name>
    <dbReference type="NCBI Taxonomy" id="1343740"/>
    <lineage>
        <taxon>Bacteria</taxon>
        <taxon>Bacillati</taxon>
        <taxon>Actinomycetota</taxon>
        <taxon>Actinomycetes</taxon>
        <taxon>Kitasatosporales</taxon>
        <taxon>Streptomycetaceae</taxon>
        <taxon>Streptomyces</taxon>
        <taxon>Streptomyces violaceusniger group</taxon>
    </lineage>
</organism>